<dbReference type="InterPro" id="IPR009057">
    <property type="entry name" value="Homeodomain-like_sf"/>
</dbReference>
<name>A0ABX2I4R8_BLAHA</name>
<sequence>MRKEEKTKLTYERILSAAMEEFGTKSYDSASLTTLCNEKRISKGLVYHNFKNKDELYLKCVEECFKEMTAYFQSKEYKAEHVQKSLHNLFQMRQQFFKENPYHCNLFFYTVLQPPKHLREEIHTLRQPYDEFYVNCFRELLQQLQLRDGITIEAAMEYFMIFLEMYNGYFQSKSGEKEDIPALIEDHEVNLSKILDIMLYGVAKSE</sequence>
<dbReference type="PRINTS" id="PR00455">
    <property type="entry name" value="HTHTETR"/>
</dbReference>
<comment type="caution">
    <text evidence="4">The sequence shown here is derived from an EMBL/GenBank/DDBJ whole genome shotgun (WGS) entry which is preliminary data.</text>
</comment>
<dbReference type="EMBL" id="JAAITA010000003">
    <property type="protein sequence ID" value="NSJ85421.1"/>
    <property type="molecule type" value="Genomic_DNA"/>
</dbReference>
<dbReference type="InterPro" id="IPR001647">
    <property type="entry name" value="HTH_TetR"/>
</dbReference>
<dbReference type="InterPro" id="IPR050109">
    <property type="entry name" value="HTH-type_TetR-like_transc_reg"/>
</dbReference>
<dbReference type="Gene3D" id="1.10.10.60">
    <property type="entry name" value="Homeodomain-like"/>
    <property type="match status" value="1"/>
</dbReference>
<dbReference type="PROSITE" id="PS50977">
    <property type="entry name" value="HTH_TETR_2"/>
    <property type="match status" value="1"/>
</dbReference>
<protein>
    <submittedName>
        <fullName evidence="4">TetR/AcrR family transcriptional regulator</fullName>
    </submittedName>
</protein>
<evidence type="ECO:0000313" key="5">
    <source>
        <dbReference type="Proteomes" id="UP000822142"/>
    </source>
</evidence>
<reference evidence="4 5" key="1">
    <citation type="journal article" date="2020" name="Cell Host Microbe">
        <title>Functional and Genomic Variation between Human-Derived Isolates of Lachnospiraceae Reveals Inter- and Intra-Species Diversity.</title>
        <authorList>
            <person name="Sorbara M.T."/>
            <person name="Littmann E.R."/>
            <person name="Fontana E."/>
            <person name="Moody T.U."/>
            <person name="Kohout C.E."/>
            <person name="Gjonbalaj M."/>
            <person name="Eaton V."/>
            <person name="Seok R."/>
            <person name="Leiner I.M."/>
            <person name="Pamer E.G."/>
        </authorList>
    </citation>
    <scope>NUCLEOTIDE SEQUENCE [LARGE SCALE GENOMIC DNA]</scope>
    <source>
        <strain evidence="4 5">MSK.15.26</strain>
    </source>
</reference>
<dbReference type="PANTHER" id="PTHR30328">
    <property type="entry name" value="TRANSCRIPTIONAL REPRESSOR"/>
    <property type="match status" value="1"/>
</dbReference>
<feature type="domain" description="HTH tetR-type" evidence="3">
    <location>
        <begin position="8"/>
        <end position="68"/>
    </location>
</feature>
<keyword evidence="5" id="KW-1185">Reference proteome</keyword>
<dbReference type="InterPro" id="IPR036271">
    <property type="entry name" value="Tet_transcr_reg_TetR-rel_C_sf"/>
</dbReference>
<dbReference type="PANTHER" id="PTHR30328:SF54">
    <property type="entry name" value="HTH-TYPE TRANSCRIPTIONAL REPRESSOR SCO4008"/>
    <property type="match status" value="1"/>
</dbReference>
<evidence type="ECO:0000313" key="4">
    <source>
        <dbReference type="EMBL" id="NSJ85421.1"/>
    </source>
</evidence>
<proteinExistence type="predicted"/>
<dbReference type="InterPro" id="IPR049488">
    <property type="entry name" value="TM_1030-like_C"/>
</dbReference>
<evidence type="ECO:0000256" key="2">
    <source>
        <dbReference type="PROSITE-ProRule" id="PRU00335"/>
    </source>
</evidence>
<evidence type="ECO:0000259" key="3">
    <source>
        <dbReference type="PROSITE" id="PS50977"/>
    </source>
</evidence>
<dbReference type="RefSeq" id="WP_173748388.1">
    <property type="nucleotide sequence ID" value="NZ_JAAITA010000003.1"/>
</dbReference>
<feature type="DNA-binding region" description="H-T-H motif" evidence="2">
    <location>
        <begin position="31"/>
        <end position="50"/>
    </location>
</feature>
<dbReference type="SUPFAM" id="SSF46689">
    <property type="entry name" value="Homeodomain-like"/>
    <property type="match status" value="1"/>
</dbReference>
<dbReference type="Pfam" id="PF00440">
    <property type="entry name" value="TetR_N"/>
    <property type="match status" value="1"/>
</dbReference>
<dbReference type="Pfam" id="PF21256">
    <property type="entry name" value="TetR_C_5-like"/>
    <property type="match status" value="1"/>
</dbReference>
<organism evidence="4 5">
    <name type="scientific">Blautia hansenii</name>
    <name type="common">Ruminococcus hansenii</name>
    <dbReference type="NCBI Taxonomy" id="1322"/>
    <lineage>
        <taxon>Bacteria</taxon>
        <taxon>Bacillati</taxon>
        <taxon>Bacillota</taxon>
        <taxon>Clostridia</taxon>
        <taxon>Lachnospirales</taxon>
        <taxon>Lachnospiraceae</taxon>
        <taxon>Blautia</taxon>
    </lineage>
</organism>
<accession>A0ABX2I4R8</accession>
<dbReference type="Proteomes" id="UP000822142">
    <property type="component" value="Unassembled WGS sequence"/>
</dbReference>
<keyword evidence="1 2" id="KW-0238">DNA-binding</keyword>
<evidence type="ECO:0000256" key="1">
    <source>
        <dbReference type="ARBA" id="ARBA00023125"/>
    </source>
</evidence>
<gene>
    <name evidence="4" type="ORF">G5A70_04360</name>
</gene>
<dbReference type="Gene3D" id="1.10.357.10">
    <property type="entry name" value="Tetracycline Repressor, domain 2"/>
    <property type="match status" value="1"/>
</dbReference>
<dbReference type="SUPFAM" id="SSF48498">
    <property type="entry name" value="Tetracyclin repressor-like, C-terminal domain"/>
    <property type="match status" value="1"/>
</dbReference>